<name>A0ABR3HXJ1_LOXSC</name>
<dbReference type="InterPro" id="IPR026703">
    <property type="entry name" value="ERICH2"/>
</dbReference>
<evidence type="ECO:0000256" key="1">
    <source>
        <dbReference type="SAM" id="MobiDB-lite"/>
    </source>
</evidence>
<dbReference type="PANTHER" id="PTHR21520:SF2">
    <property type="entry name" value="GLUTAMATE-RICH PROTEIN 2"/>
    <property type="match status" value="1"/>
</dbReference>
<dbReference type="Proteomes" id="UP001549920">
    <property type="component" value="Unassembled WGS sequence"/>
</dbReference>
<feature type="compositionally biased region" description="Basic residues" evidence="1">
    <location>
        <begin position="315"/>
        <end position="333"/>
    </location>
</feature>
<feature type="compositionally biased region" description="Low complexity" evidence="1">
    <location>
        <begin position="292"/>
        <end position="314"/>
    </location>
</feature>
<feature type="compositionally biased region" description="Low complexity" evidence="1">
    <location>
        <begin position="360"/>
        <end position="378"/>
    </location>
</feature>
<gene>
    <name evidence="2" type="ORF">ABMA27_001161</name>
</gene>
<dbReference type="EMBL" id="JBEUOH010000011">
    <property type="protein sequence ID" value="KAL0881277.1"/>
    <property type="molecule type" value="Genomic_DNA"/>
</dbReference>
<feature type="region of interest" description="Disordered" evidence="1">
    <location>
        <begin position="43"/>
        <end position="153"/>
    </location>
</feature>
<reference evidence="2 3" key="1">
    <citation type="submission" date="2024-06" db="EMBL/GenBank/DDBJ databases">
        <title>A chromosome-level genome assembly of beet webworm, Loxostege sticticalis.</title>
        <authorList>
            <person name="Zhang Y."/>
        </authorList>
    </citation>
    <scope>NUCLEOTIDE SEQUENCE [LARGE SCALE GENOMIC DNA]</scope>
    <source>
        <strain evidence="2">AQ026</strain>
        <tissue evidence="2">Whole body</tissue>
    </source>
</reference>
<feature type="compositionally biased region" description="Low complexity" evidence="1">
    <location>
        <begin position="334"/>
        <end position="351"/>
    </location>
</feature>
<evidence type="ECO:0000313" key="3">
    <source>
        <dbReference type="Proteomes" id="UP001549920"/>
    </source>
</evidence>
<proteinExistence type="predicted"/>
<keyword evidence="3" id="KW-1185">Reference proteome</keyword>
<accession>A0ABR3HXJ1</accession>
<organism evidence="2 3">
    <name type="scientific">Loxostege sticticalis</name>
    <name type="common">Beet webworm moth</name>
    <dbReference type="NCBI Taxonomy" id="481309"/>
    <lineage>
        <taxon>Eukaryota</taxon>
        <taxon>Metazoa</taxon>
        <taxon>Ecdysozoa</taxon>
        <taxon>Arthropoda</taxon>
        <taxon>Hexapoda</taxon>
        <taxon>Insecta</taxon>
        <taxon>Pterygota</taxon>
        <taxon>Neoptera</taxon>
        <taxon>Endopterygota</taxon>
        <taxon>Lepidoptera</taxon>
        <taxon>Glossata</taxon>
        <taxon>Ditrysia</taxon>
        <taxon>Pyraloidea</taxon>
        <taxon>Crambidae</taxon>
        <taxon>Pyraustinae</taxon>
        <taxon>Loxostege</taxon>
    </lineage>
</organism>
<feature type="compositionally biased region" description="Low complexity" evidence="1">
    <location>
        <begin position="428"/>
        <end position="437"/>
    </location>
</feature>
<feature type="compositionally biased region" description="Pro residues" evidence="1">
    <location>
        <begin position="130"/>
        <end position="151"/>
    </location>
</feature>
<comment type="caution">
    <text evidence="2">The sequence shown here is derived from an EMBL/GenBank/DDBJ whole genome shotgun (WGS) entry which is preliminary data.</text>
</comment>
<evidence type="ECO:0000313" key="2">
    <source>
        <dbReference type="EMBL" id="KAL0881277.1"/>
    </source>
</evidence>
<feature type="compositionally biased region" description="Low complexity" evidence="1">
    <location>
        <begin position="385"/>
        <end position="402"/>
    </location>
</feature>
<feature type="compositionally biased region" description="Basic and acidic residues" evidence="1">
    <location>
        <begin position="416"/>
        <end position="427"/>
    </location>
</feature>
<protein>
    <submittedName>
        <fullName evidence="2">Uncharacterized protein</fullName>
    </submittedName>
</protein>
<feature type="compositionally biased region" description="Low complexity" evidence="1">
    <location>
        <begin position="71"/>
        <end position="80"/>
    </location>
</feature>
<feature type="region of interest" description="Disordered" evidence="1">
    <location>
        <begin position="282"/>
        <end position="439"/>
    </location>
</feature>
<sequence>MLKPIILYQLEGANQVSGPSKKDFIVAQSKKTENRKKKLELVVRQSSEETVDVIDLGAPRRLRRAPPEPLPGARAARPRASYTPNPRLYPGPAGQSKRRPRRAEGRSGRTRRHVFRRPVPNARLYRPAPRRLPPPASPPRGPWPPPAPPARPLDTASRAALRLLSRRAAPLLAGAPPAPAPTPPAPAPPARSRRLVVTLPAAGAGMDAAARHSTSPDDCSDADALSAPSEFLAEFLSAIMRRQYAEALKYCRLILQYEPHNATARGFYPLLRHKVQALKRNEGAEGAGAGSRRGSSSDSSAYSPAQQSPDARSLSHSHSHSHSRSHSRSHRRVSGSSASPSARSAQSAAGSGASGGGAGAASWGAGSESEGSVASQSSLELDSTSASGSPSASAGSSSPAPADANGNPQRPPPPHAHSDDLKNDNDVSHLTSESSSLRRLRAQFACSIK</sequence>
<dbReference type="PANTHER" id="PTHR21520">
    <property type="entry name" value="GLUTAMATE-RICH PROTEIN 2"/>
    <property type="match status" value="1"/>
</dbReference>